<organism evidence="3 4">
    <name type="scientific">Papaver atlanticum</name>
    <dbReference type="NCBI Taxonomy" id="357466"/>
    <lineage>
        <taxon>Eukaryota</taxon>
        <taxon>Viridiplantae</taxon>
        <taxon>Streptophyta</taxon>
        <taxon>Embryophyta</taxon>
        <taxon>Tracheophyta</taxon>
        <taxon>Spermatophyta</taxon>
        <taxon>Magnoliopsida</taxon>
        <taxon>Ranunculales</taxon>
        <taxon>Papaveraceae</taxon>
        <taxon>Papaveroideae</taxon>
        <taxon>Papaver</taxon>
    </lineage>
</organism>
<accession>A0AAD4S4E3</accession>
<dbReference type="PANTHER" id="PTHR15048">
    <property type="entry name" value="STARCH-BINDING DOMAIN-CONTAINING PROTEIN 1"/>
    <property type="match status" value="1"/>
</dbReference>
<feature type="region of interest" description="Disordered" evidence="1">
    <location>
        <begin position="1"/>
        <end position="30"/>
    </location>
</feature>
<dbReference type="InterPro" id="IPR013784">
    <property type="entry name" value="Carb-bd-like_fold"/>
</dbReference>
<dbReference type="SMART" id="SM01065">
    <property type="entry name" value="CBM_2"/>
    <property type="match status" value="1"/>
</dbReference>
<dbReference type="FunFam" id="2.60.40.10:FF:000552">
    <property type="entry name" value="Related to glucoamylase"/>
    <property type="match status" value="1"/>
</dbReference>
<dbReference type="Pfam" id="PF00686">
    <property type="entry name" value="CBM_20"/>
    <property type="match status" value="1"/>
</dbReference>
<feature type="domain" description="CBM20" evidence="2">
    <location>
        <begin position="101"/>
        <end position="203"/>
    </location>
</feature>
<dbReference type="PANTHER" id="PTHR15048:SF0">
    <property type="entry name" value="STARCH-BINDING DOMAIN-CONTAINING PROTEIN 1"/>
    <property type="match status" value="1"/>
</dbReference>
<comment type="caution">
    <text evidence="3">The sequence shown here is derived from an EMBL/GenBank/DDBJ whole genome shotgun (WGS) entry which is preliminary data.</text>
</comment>
<sequence>METLMSSSSSSLHFQSSKNRSFSSPRSAPLLSTSNKPDGFVSLFPASHQKRSNYNNVDVSHSISPQFKAIIGSVSCRSTSCESSFYPQSNAANTEIPSQESFQLKTVKVRFQLMQECSYGQEFLVVGDDPILGAWDPSSAIPLKWSEGNLWKAQLDVPIDKTIEFKFILKDPNTGEVIWHPRPNRVFRTWETKMIFVFEDWDVVFGDCRILFEDWDTIGRLQTWVDLPNSNEKKLVVVKPLSSDISSIPPDLLLKNLALILDDFDELH</sequence>
<dbReference type="GO" id="GO:2001070">
    <property type="term" value="F:starch binding"/>
    <property type="evidence" value="ECO:0007669"/>
    <property type="project" value="InterPro"/>
</dbReference>
<reference evidence="3" key="1">
    <citation type="submission" date="2022-04" db="EMBL/GenBank/DDBJ databases">
        <title>A functionally conserved STORR gene fusion in Papaver species that diverged 16.8 million years ago.</title>
        <authorList>
            <person name="Catania T."/>
        </authorList>
    </citation>
    <scope>NUCLEOTIDE SEQUENCE</scope>
    <source>
        <strain evidence="3">S-188037</strain>
    </source>
</reference>
<evidence type="ECO:0000313" key="3">
    <source>
        <dbReference type="EMBL" id="KAI3857597.1"/>
    </source>
</evidence>
<dbReference type="SUPFAM" id="SSF49452">
    <property type="entry name" value="Starch-binding domain-like"/>
    <property type="match status" value="1"/>
</dbReference>
<dbReference type="Gene3D" id="2.60.40.10">
    <property type="entry name" value="Immunoglobulins"/>
    <property type="match status" value="1"/>
</dbReference>
<dbReference type="InterPro" id="IPR002044">
    <property type="entry name" value="CBM20"/>
</dbReference>
<dbReference type="AlphaFoldDB" id="A0AAD4S4E3"/>
<feature type="compositionally biased region" description="Low complexity" evidence="1">
    <location>
        <begin position="1"/>
        <end position="27"/>
    </location>
</feature>
<evidence type="ECO:0000259" key="2">
    <source>
        <dbReference type="PROSITE" id="PS51166"/>
    </source>
</evidence>
<name>A0AAD4S4E3_9MAGN</name>
<dbReference type="EMBL" id="JAJJMB010014829">
    <property type="protein sequence ID" value="KAI3857597.1"/>
    <property type="molecule type" value="Genomic_DNA"/>
</dbReference>
<dbReference type="CDD" id="cd05467">
    <property type="entry name" value="CBM20"/>
    <property type="match status" value="1"/>
</dbReference>
<evidence type="ECO:0000313" key="4">
    <source>
        <dbReference type="Proteomes" id="UP001202328"/>
    </source>
</evidence>
<proteinExistence type="predicted"/>
<dbReference type="PROSITE" id="PS51166">
    <property type="entry name" value="CBM20"/>
    <property type="match status" value="1"/>
</dbReference>
<dbReference type="Proteomes" id="UP001202328">
    <property type="component" value="Unassembled WGS sequence"/>
</dbReference>
<keyword evidence="4" id="KW-1185">Reference proteome</keyword>
<dbReference type="GO" id="GO:0016020">
    <property type="term" value="C:membrane"/>
    <property type="evidence" value="ECO:0007669"/>
    <property type="project" value="TreeGrafter"/>
</dbReference>
<protein>
    <recommendedName>
        <fullName evidence="2">CBM20 domain-containing protein</fullName>
    </recommendedName>
</protein>
<gene>
    <name evidence="3" type="ORF">MKW98_028861</name>
</gene>
<evidence type="ECO:0000256" key="1">
    <source>
        <dbReference type="SAM" id="MobiDB-lite"/>
    </source>
</evidence>
<dbReference type="InterPro" id="IPR013783">
    <property type="entry name" value="Ig-like_fold"/>
</dbReference>